<dbReference type="Pfam" id="PF08652">
    <property type="entry name" value="RAI1"/>
    <property type="match status" value="1"/>
</dbReference>
<dbReference type="Proteomes" id="UP000623467">
    <property type="component" value="Unassembled WGS sequence"/>
</dbReference>
<accession>A0A8H6X6G3</accession>
<organism evidence="2 3">
    <name type="scientific">Mycena sanguinolenta</name>
    <dbReference type="NCBI Taxonomy" id="230812"/>
    <lineage>
        <taxon>Eukaryota</taxon>
        <taxon>Fungi</taxon>
        <taxon>Dikarya</taxon>
        <taxon>Basidiomycota</taxon>
        <taxon>Agaricomycotina</taxon>
        <taxon>Agaricomycetes</taxon>
        <taxon>Agaricomycetidae</taxon>
        <taxon>Agaricales</taxon>
        <taxon>Marasmiineae</taxon>
        <taxon>Mycenaceae</taxon>
        <taxon>Mycena</taxon>
    </lineage>
</organism>
<comment type="caution">
    <text evidence="2">The sequence shown here is derived from an EMBL/GenBank/DDBJ whole genome shotgun (WGS) entry which is preliminary data.</text>
</comment>
<sequence>MGVRSLFLGLVDEAGVLQYTRRLATRALPLEVGGGTQWDPETDLSWAARVLGAVRDYCQEAADLAEVTETRWELQNKVWRMEISPVGGEMRVLVRELSREERRGRSLVPRAVLKAFKMAFKQGYE</sequence>
<keyword evidence="3" id="KW-1185">Reference proteome</keyword>
<protein>
    <recommendedName>
        <fullName evidence="1">RAI1-like domain-containing protein</fullName>
    </recommendedName>
</protein>
<evidence type="ECO:0000259" key="1">
    <source>
        <dbReference type="Pfam" id="PF08652"/>
    </source>
</evidence>
<dbReference type="OrthoDB" id="3034866at2759"/>
<name>A0A8H6X6G3_9AGAR</name>
<evidence type="ECO:0000313" key="2">
    <source>
        <dbReference type="EMBL" id="KAF7335273.1"/>
    </source>
</evidence>
<proteinExistence type="predicted"/>
<gene>
    <name evidence="2" type="ORF">MSAN_02338000</name>
</gene>
<reference evidence="2" key="1">
    <citation type="submission" date="2020-05" db="EMBL/GenBank/DDBJ databases">
        <title>Mycena genomes resolve the evolution of fungal bioluminescence.</title>
        <authorList>
            <person name="Tsai I.J."/>
        </authorList>
    </citation>
    <scope>NUCLEOTIDE SEQUENCE</scope>
    <source>
        <strain evidence="2">160909Yilan</strain>
    </source>
</reference>
<evidence type="ECO:0000313" key="3">
    <source>
        <dbReference type="Proteomes" id="UP000623467"/>
    </source>
</evidence>
<dbReference type="EMBL" id="JACAZH010000041">
    <property type="protein sequence ID" value="KAF7335273.1"/>
    <property type="molecule type" value="Genomic_DNA"/>
</dbReference>
<dbReference type="InterPro" id="IPR013961">
    <property type="entry name" value="RAI1"/>
</dbReference>
<feature type="domain" description="RAI1-like" evidence="1">
    <location>
        <begin position="1"/>
        <end position="103"/>
    </location>
</feature>
<dbReference type="AlphaFoldDB" id="A0A8H6X6G3"/>